<evidence type="ECO:0000259" key="4">
    <source>
        <dbReference type="Pfam" id="PF00724"/>
    </source>
</evidence>
<evidence type="ECO:0000256" key="2">
    <source>
        <dbReference type="ARBA" id="ARBA00005979"/>
    </source>
</evidence>
<accession>A0A512BN35</accession>
<feature type="domain" description="NADH:flavin oxidoreductase/NADH oxidase N-terminal" evidence="4">
    <location>
        <begin position="4"/>
        <end position="341"/>
    </location>
</feature>
<evidence type="ECO:0000256" key="3">
    <source>
        <dbReference type="ARBA" id="ARBA00023002"/>
    </source>
</evidence>
<evidence type="ECO:0000313" key="6">
    <source>
        <dbReference type="Proteomes" id="UP000321085"/>
    </source>
</evidence>
<name>A0A512BN35_9HYPH</name>
<proteinExistence type="inferred from homology"/>
<comment type="cofactor">
    <cofactor evidence="1">
        <name>FMN</name>
        <dbReference type="ChEBI" id="CHEBI:58210"/>
    </cofactor>
</comment>
<comment type="similarity">
    <text evidence="2">Belongs to the NADH:flavin oxidoreductase/NADH oxidase family.</text>
</comment>
<evidence type="ECO:0000256" key="1">
    <source>
        <dbReference type="ARBA" id="ARBA00001917"/>
    </source>
</evidence>
<dbReference type="SUPFAM" id="SSF51395">
    <property type="entry name" value="FMN-linked oxidoreductases"/>
    <property type="match status" value="1"/>
</dbReference>
<dbReference type="AlphaFoldDB" id="A0A512BN35"/>
<dbReference type="CDD" id="cd02933">
    <property type="entry name" value="OYE_like_FMN"/>
    <property type="match status" value="1"/>
</dbReference>
<dbReference type="GO" id="GO:0010181">
    <property type="term" value="F:FMN binding"/>
    <property type="evidence" value="ECO:0007669"/>
    <property type="project" value="InterPro"/>
</dbReference>
<dbReference type="GO" id="GO:0016628">
    <property type="term" value="F:oxidoreductase activity, acting on the CH-CH group of donors, NAD or NADP as acceptor"/>
    <property type="evidence" value="ECO:0007669"/>
    <property type="project" value="UniProtKB-ARBA"/>
</dbReference>
<dbReference type="PANTHER" id="PTHR22893">
    <property type="entry name" value="NADH OXIDOREDUCTASE-RELATED"/>
    <property type="match status" value="1"/>
</dbReference>
<dbReference type="PANTHER" id="PTHR22893:SF98">
    <property type="entry name" value="OXIDOREDUCTASE"/>
    <property type="match status" value="1"/>
</dbReference>
<dbReference type="Pfam" id="PF00724">
    <property type="entry name" value="Oxidored_FMN"/>
    <property type="match status" value="1"/>
</dbReference>
<keyword evidence="6" id="KW-1185">Reference proteome</keyword>
<dbReference type="Proteomes" id="UP000321085">
    <property type="component" value="Unassembled WGS sequence"/>
</dbReference>
<dbReference type="InterPro" id="IPR013785">
    <property type="entry name" value="Aldolase_TIM"/>
</dbReference>
<gene>
    <name evidence="5" type="ORF">MAE02_10650</name>
</gene>
<dbReference type="InterPro" id="IPR045247">
    <property type="entry name" value="Oye-like"/>
</dbReference>
<reference evidence="5 6" key="1">
    <citation type="submission" date="2019-07" db="EMBL/GenBank/DDBJ databases">
        <title>Whole genome shotgun sequence of Microvirga aerophila NBRC 106136.</title>
        <authorList>
            <person name="Hosoyama A."/>
            <person name="Uohara A."/>
            <person name="Ohji S."/>
            <person name="Ichikawa N."/>
        </authorList>
    </citation>
    <scope>NUCLEOTIDE SEQUENCE [LARGE SCALE GENOMIC DNA]</scope>
    <source>
        <strain evidence="5 6">NBRC 106136</strain>
    </source>
</reference>
<dbReference type="NCBIfam" id="NF007899">
    <property type="entry name" value="PRK10605.1"/>
    <property type="match status" value="1"/>
</dbReference>
<dbReference type="OrthoDB" id="9804454at2"/>
<sequence>MSASLFAPVLMGALDLKHRVVMAPLTRLRSSQPGDVPNALNAAYYGQRASEGGLLITEATDISAQAHGYPGAPGIYSPEQIAGWRLVTDAVHAKGGKIVVQLWHTGRVSHSSMQPGGALPVAPSAIAAAGNHMDANGGTVPFETPRALREDEIPGIIEQFRQAALNAREAGFDGVEVHGANGYLFDQFLQDGTNHRMDAYGGSIENRARLLLEVVDAVAAAWSADRVGVRLSPWGRANGTSDSNPAEHFAYAATELGKRGLAYLHVIEPRADQHSDTNALNPNAPDAASRFRSLFGGKLIVAGGFVRETAEKVVARGDADAVAFGRLFIANPDLPERLRLNASLNRYDRPSFYGGTERGYTDYPTLADKDAAAA</sequence>
<dbReference type="RefSeq" id="WP_114184862.1">
    <property type="nucleotide sequence ID" value="NZ_BJYU01000009.1"/>
</dbReference>
<dbReference type="InterPro" id="IPR001155">
    <property type="entry name" value="OxRdtase_FMN_N"/>
</dbReference>
<comment type="caution">
    <text evidence="5">The sequence shown here is derived from an EMBL/GenBank/DDBJ whole genome shotgun (WGS) entry which is preliminary data.</text>
</comment>
<organism evidence="5 6">
    <name type="scientific">Microvirga aerophila</name>
    <dbReference type="NCBI Taxonomy" id="670291"/>
    <lineage>
        <taxon>Bacteria</taxon>
        <taxon>Pseudomonadati</taxon>
        <taxon>Pseudomonadota</taxon>
        <taxon>Alphaproteobacteria</taxon>
        <taxon>Hyphomicrobiales</taxon>
        <taxon>Methylobacteriaceae</taxon>
        <taxon>Microvirga</taxon>
    </lineage>
</organism>
<dbReference type="EMBL" id="BJYU01000009">
    <property type="protein sequence ID" value="GEO13369.1"/>
    <property type="molecule type" value="Genomic_DNA"/>
</dbReference>
<evidence type="ECO:0000313" key="5">
    <source>
        <dbReference type="EMBL" id="GEO13369.1"/>
    </source>
</evidence>
<dbReference type="Gene3D" id="3.20.20.70">
    <property type="entry name" value="Aldolase class I"/>
    <property type="match status" value="1"/>
</dbReference>
<dbReference type="GO" id="GO:0005829">
    <property type="term" value="C:cytosol"/>
    <property type="evidence" value="ECO:0007669"/>
    <property type="project" value="TreeGrafter"/>
</dbReference>
<protein>
    <submittedName>
        <fullName evidence="5">Alkene reductase</fullName>
    </submittedName>
</protein>
<dbReference type="FunFam" id="3.20.20.70:FF:000059">
    <property type="entry name" value="N-ethylmaleimide reductase, FMN-linked"/>
    <property type="match status" value="1"/>
</dbReference>
<keyword evidence="3" id="KW-0560">Oxidoreductase</keyword>